<dbReference type="GO" id="GO:0043952">
    <property type="term" value="P:protein transport by the Sec complex"/>
    <property type="evidence" value="ECO:0007669"/>
    <property type="project" value="TreeGrafter"/>
</dbReference>
<dbReference type="PROSITE" id="PS51192">
    <property type="entry name" value="HELICASE_ATP_BIND_1"/>
    <property type="match status" value="1"/>
</dbReference>
<keyword evidence="1" id="KW-0813">Transport</keyword>
<reference evidence="5" key="1">
    <citation type="submission" date="2018-05" db="EMBL/GenBank/DDBJ databases">
        <authorList>
            <person name="Lanie J.A."/>
            <person name="Ng W.-L."/>
            <person name="Kazmierczak K.M."/>
            <person name="Andrzejewski T.M."/>
            <person name="Davidsen T.M."/>
            <person name="Wayne K.J."/>
            <person name="Tettelin H."/>
            <person name="Glass J.I."/>
            <person name="Rusch D."/>
            <person name="Podicherti R."/>
            <person name="Tsui H.-C.T."/>
            <person name="Winkler M.E."/>
        </authorList>
    </citation>
    <scope>NUCLEOTIDE SEQUENCE</scope>
</reference>
<organism evidence="5">
    <name type="scientific">marine metagenome</name>
    <dbReference type="NCBI Taxonomy" id="408172"/>
    <lineage>
        <taxon>unclassified sequences</taxon>
        <taxon>metagenomes</taxon>
        <taxon>ecological metagenomes</taxon>
    </lineage>
</organism>
<dbReference type="CDD" id="cd17928">
    <property type="entry name" value="DEXDc_SecA"/>
    <property type="match status" value="1"/>
</dbReference>
<feature type="domain" description="SecA family profile" evidence="4">
    <location>
        <begin position="5"/>
        <end position="272"/>
    </location>
</feature>
<dbReference type="PROSITE" id="PS51196">
    <property type="entry name" value="SECA_MOTOR_DEAD"/>
    <property type="match status" value="1"/>
</dbReference>
<dbReference type="PANTHER" id="PTHR30612">
    <property type="entry name" value="SECA INNER MEMBRANE COMPONENT OF SEC PROTEIN SECRETION SYSTEM"/>
    <property type="match status" value="1"/>
</dbReference>
<keyword evidence="2" id="KW-0811">Translocation</keyword>
<dbReference type="EMBL" id="UINC01128969">
    <property type="protein sequence ID" value="SVD09064.1"/>
    <property type="molecule type" value="Genomic_DNA"/>
</dbReference>
<dbReference type="GO" id="GO:0005886">
    <property type="term" value="C:plasma membrane"/>
    <property type="evidence" value="ECO:0007669"/>
    <property type="project" value="TreeGrafter"/>
</dbReference>
<keyword evidence="1" id="KW-0653">Protein transport</keyword>
<feature type="domain" description="Helicase ATP-binding" evidence="3">
    <location>
        <begin position="91"/>
        <end position="249"/>
    </location>
</feature>
<dbReference type="PANTHER" id="PTHR30612:SF0">
    <property type="entry name" value="CHLOROPLAST PROTEIN-TRANSPORTING ATPASE"/>
    <property type="match status" value="1"/>
</dbReference>
<dbReference type="GO" id="GO:0017038">
    <property type="term" value="P:protein import"/>
    <property type="evidence" value="ECO:0007669"/>
    <property type="project" value="InterPro"/>
</dbReference>
<dbReference type="InterPro" id="IPR011115">
    <property type="entry name" value="SecA_DEAD"/>
</dbReference>
<dbReference type="SUPFAM" id="SSF81767">
    <property type="entry name" value="Pre-protein crosslinking domain of SecA"/>
    <property type="match status" value="1"/>
</dbReference>
<dbReference type="InterPro" id="IPR014018">
    <property type="entry name" value="SecA_motor_DEAD"/>
</dbReference>
<dbReference type="PRINTS" id="PR00906">
    <property type="entry name" value="SECA"/>
</dbReference>
<evidence type="ECO:0000256" key="1">
    <source>
        <dbReference type="ARBA" id="ARBA00022927"/>
    </source>
</evidence>
<dbReference type="InterPro" id="IPR027417">
    <property type="entry name" value="P-loop_NTPase"/>
</dbReference>
<evidence type="ECO:0000313" key="5">
    <source>
        <dbReference type="EMBL" id="SVD09064.1"/>
    </source>
</evidence>
<name>A0A382SGN4_9ZZZZ</name>
<dbReference type="GO" id="GO:0006605">
    <property type="term" value="P:protein targeting"/>
    <property type="evidence" value="ECO:0007669"/>
    <property type="project" value="InterPro"/>
</dbReference>
<accession>A0A382SGN4</accession>
<protein>
    <submittedName>
        <fullName evidence="5">Uncharacterized protein</fullName>
    </submittedName>
</protein>
<dbReference type="SUPFAM" id="SSF52540">
    <property type="entry name" value="P-loop containing nucleoside triphosphate hydrolases"/>
    <property type="match status" value="1"/>
</dbReference>
<evidence type="ECO:0000256" key="2">
    <source>
        <dbReference type="ARBA" id="ARBA00023010"/>
    </source>
</evidence>
<sequence length="272" mass="31199">MLNISGIIGKFIKNSSQRDIDKLKSIVKQINNWESRIKEIPDEKFPSKTLEFKSKIKNGISLDVILPEAFACVREAARRTLNERHFDVQIMSGIILHQGKISEQKTGEGKTLAATLPVYLNALLEKGVHVVTVNDFLAKRDATWMGKVYNFLGLSVGCITNEMDDVERKKNYNCDVTYGTNNEFGFDYLRDNMKYNIEEMVQRDHFYCIVDEVDSILIDEARTPLVISGSTEDKSDQYFVCNKFVKQLNKDDYELDEKNKNVMLSEKGIDKI</sequence>
<dbReference type="GO" id="GO:0005829">
    <property type="term" value="C:cytosol"/>
    <property type="evidence" value="ECO:0007669"/>
    <property type="project" value="TreeGrafter"/>
</dbReference>
<dbReference type="GO" id="GO:0031522">
    <property type="term" value="C:cell envelope Sec protein transport complex"/>
    <property type="evidence" value="ECO:0007669"/>
    <property type="project" value="TreeGrafter"/>
</dbReference>
<dbReference type="SMART" id="SM00957">
    <property type="entry name" value="SecA_DEAD"/>
    <property type="match status" value="1"/>
</dbReference>
<proteinExistence type="predicted"/>
<evidence type="ECO:0000259" key="3">
    <source>
        <dbReference type="PROSITE" id="PS51192"/>
    </source>
</evidence>
<dbReference type="InterPro" id="IPR014001">
    <property type="entry name" value="Helicase_ATP-bd"/>
</dbReference>
<feature type="non-terminal residue" evidence="5">
    <location>
        <position position="272"/>
    </location>
</feature>
<evidence type="ECO:0000259" key="4">
    <source>
        <dbReference type="PROSITE" id="PS51196"/>
    </source>
</evidence>
<dbReference type="GO" id="GO:0006886">
    <property type="term" value="P:intracellular protein transport"/>
    <property type="evidence" value="ECO:0007669"/>
    <property type="project" value="InterPro"/>
</dbReference>
<dbReference type="InterPro" id="IPR000185">
    <property type="entry name" value="SecA"/>
</dbReference>
<gene>
    <name evidence="5" type="ORF">METZ01_LOCUS361918</name>
</gene>
<dbReference type="InterPro" id="IPR036670">
    <property type="entry name" value="SecA_X-link_sf"/>
</dbReference>
<dbReference type="AlphaFoldDB" id="A0A382SGN4"/>
<dbReference type="GO" id="GO:0005524">
    <property type="term" value="F:ATP binding"/>
    <property type="evidence" value="ECO:0007669"/>
    <property type="project" value="InterPro"/>
</dbReference>
<dbReference type="Pfam" id="PF07517">
    <property type="entry name" value="SecA_DEAD"/>
    <property type="match status" value="1"/>
</dbReference>
<dbReference type="Gene3D" id="3.40.50.300">
    <property type="entry name" value="P-loop containing nucleotide triphosphate hydrolases"/>
    <property type="match status" value="1"/>
</dbReference>